<dbReference type="PRINTS" id="PR00728">
    <property type="entry name" value="SIGNALPTASE"/>
</dbReference>
<feature type="transmembrane region" description="Helical" evidence="6">
    <location>
        <begin position="68"/>
        <end position="90"/>
    </location>
</feature>
<keyword evidence="2 6" id="KW-0812">Transmembrane</keyword>
<dbReference type="InterPro" id="IPR019533">
    <property type="entry name" value="Peptidase_S26"/>
</dbReference>
<dbReference type="PANTHER" id="PTHR10806:SF6">
    <property type="entry name" value="SIGNAL PEPTIDASE COMPLEX CATALYTIC SUBUNIT SEC11"/>
    <property type="match status" value="1"/>
</dbReference>
<dbReference type="KEGG" id="acae:HYG86_14885"/>
<keyword evidence="3 6" id="KW-1133">Transmembrane helix</keyword>
<evidence type="ECO:0000256" key="1">
    <source>
        <dbReference type="ARBA" id="ARBA00004370"/>
    </source>
</evidence>
<keyword evidence="9" id="KW-1185">Reference proteome</keyword>
<dbReference type="EC" id="3.4.21.89" evidence="5"/>
<dbReference type="GO" id="GO:0004252">
    <property type="term" value="F:serine-type endopeptidase activity"/>
    <property type="evidence" value="ECO:0007669"/>
    <property type="project" value="UniProtKB-UniRule"/>
</dbReference>
<feature type="transmembrane region" description="Helical" evidence="6">
    <location>
        <begin position="256"/>
        <end position="280"/>
    </location>
</feature>
<dbReference type="SUPFAM" id="SSF51306">
    <property type="entry name" value="LexA/Signal peptidase"/>
    <property type="match status" value="1"/>
</dbReference>
<evidence type="ECO:0000256" key="4">
    <source>
        <dbReference type="ARBA" id="ARBA00023136"/>
    </source>
</evidence>
<feature type="transmembrane region" description="Helical" evidence="6">
    <location>
        <begin position="12"/>
        <end position="32"/>
    </location>
</feature>
<keyword evidence="8" id="KW-0378">Hydrolase</keyword>
<dbReference type="GO" id="GO:0006465">
    <property type="term" value="P:signal peptide processing"/>
    <property type="evidence" value="ECO:0007669"/>
    <property type="project" value="UniProtKB-UniRule"/>
</dbReference>
<feature type="transmembrane region" description="Helical" evidence="6">
    <location>
        <begin position="178"/>
        <end position="203"/>
    </location>
</feature>
<evidence type="ECO:0000259" key="7">
    <source>
        <dbReference type="Pfam" id="PF10502"/>
    </source>
</evidence>
<name>A0A7G9WB97_ALKCA</name>
<protein>
    <recommendedName>
        <fullName evidence="5">Signal peptidase I</fullName>
        <ecNumber evidence="5">3.4.21.89</ecNumber>
    </recommendedName>
</protein>
<dbReference type="EMBL" id="CP058559">
    <property type="protein sequence ID" value="QNO15959.1"/>
    <property type="molecule type" value="Genomic_DNA"/>
</dbReference>
<dbReference type="GO" id="GO:0016020">
    <property type="term" value="C:membrane"/>
    <property type="evidence" value="ECO:0007669"/>
    <property type="project" value="UniProtKB-SubCell"/>
</dbReference>
<proteinExistence type="predicted"/>
<reference evidence="8 9" key="1">
    <citation type="submission" date="2020-07" db="EMBL/GenBank/DDBJ databases">
        <title>Alkalicella. sp. LB2 genome.</title>
        <authorList>
            <person name="Postec A."/>
            <person name="Quemeneur M."/>
        </authorList>
    </citation>
    <scope>NUCLEOTIDE SEQUENCE [LARGE SCALE GENOMIC DNA]</scope>
    <source>
        <strain evidence="8 9">LB2</strain>
    </source>
</reference>
<dbReference type="Proteomes" id="UP000516160">
    <property type="component" value="Chromosome"/>
</dbReference>
<dbReference type="PANTHER" id="PTHR10806">
    <property type="entry name" value="SIGNAL PEPTIDASE COMPLEX CATALYTIC SUBUNIT SEC11"/>
    <property type="match status" value="1"/>
</dbReference>
<keyword evidence="4 6" id="KW-0472">Membrane</keyword>
<feature type="transmembrane region" description="Helical" evidence="6">
    <location>
        <begin position="138"/>
        <end position="158"/>
    </location>
</feature>
<feature type="transmembrane region" description="Helical" evidence="6">
    <location>
        <begin position="215"/>
        <end position="236"/>
    </location>
</feature>
<dbReference type="AlphaFoldDB" id="A0A7G9WB97"/>
<feature type="domain" description="Peptidase S26" evidence="7">
    <location>
        <begin position="261"/>
        <end position="323"/>
    </location>
</feature>
<evidence type="ECO:0000256" key="5">
    <source>
        <dbReference type="NCBIfam" id="TIGR02228"/>
    </source>
</evidence>
<dbReference type="GO" id="GO:0009003">
    <property type="term" value="F:signal peptidase activity"/>
    <property type="evidence" value="ECO:0007669"/>
    <property type="project" value="UniProtKB-EC"/>
</dbReference>
<gene>
    <name evidence="8" type="ORF">HYG86_14885</name>
</gene>
<evidence type="ECO:0000313" key="9">
    <source>
        <dbReference type="Proteomes" id="UP000516160"/>
    </source>
</evidence>
<dbReference type="InterPro" id="IPR001733">
    <property type="entry name" value="Peptidase_S26B"/>
</dbReference>
<dbReference type="InterPro" id="IPR036286">
    <property type="entry name" value="LexA/Signal_pep-like_sf"/>
</dbReference>
<dbReference type="RefSeq" id="WP_213166358.1">
    <property type="nucleotide sequence ID" value="NZ_CP058559.1"/>
</dbReference>
<dbReference type="NCBIfam" id="TIGR02228">
    <property type="entry name" value="sigpep_I_arch"/>
    <property type="match status" value="1"/>
</dbReference>
<comment type="subcellular location">
    <subcellularLocation>
        <location evidence="1">Membrane</location>
    </subcellularLocation>
</comment>
<accession>A0A7G9WB97</accession>
<feature type="transmembrane region" description="Helical" evidence="6">
    <location>
        <begin position="38"/>
        <end position="56"/>
    </location>
</feature>
<organism evidence="8 9">
    <name type="scientific">Alkalicella caledoniensis</name>
    <dbReference type="NCBI Taxonomy" id="2731377"/>
    <lineage>
        <taxon>Bacteria</taxon>
        <taxon>Bacillati</taxon>
        <taxon>Bacillota</taxon>
        <taxon>Clostridia</taxon>
        <taxon>Eubacteriales</taxon>
        <taxon>Proteinivoracaceae</taxon>
        <taxon>Alkalicella</taxon>
    </lineage>
</organism>
<dbReference type="Pfam" id="PF10502">
    <property type="entry name" value="Peptidase_S26"/>
    <property type="match status" value="1"/>
</dbReference>
<dbReference type="CDD" id="cd06530">
    <property type="entry name" value="S26_SPase_I"/>
    <property type="match status" value="1"/>
</dbReference>
<evidence type="ECO:0000256" key="3">
    <source>
        <dbReference type="ARBA" id="ARBA00022989"/>
    </source>
</evidence>
<sequence>MKNLLSLNDNKLLQIALILIFMSIYFLESSPVIKLNPLTMPIFWLLLAMAIWKLPCKGPAAKRKHKTLVKTWAIILAIIHVAMLILAGLVDGFGSSPYSHTILGIVSNSWIVAPPLLAREIIRGYLINTSMGKKENTLRIILISLGLTVATIPFARLLSLSNIEQTVQFIAQHLGPEFANSILASYLAYFGGPIASIIYLGILQAFHWFSPILPNLRWIITAAVGILTPIFSLLAFQHLYAVEIKKIKVHGKKESILSWMITSLFCITIIWFAVGVFPLYPSVIATGSMQPMIDPGDIIIVEKITDMEGLEALTVGDVIQFKQGGILITHRIEEINVVDGVVNFKTKGDNNSISDREPVKPEQVRGRIVKVIPKVGWPTLLLKQQKDIPLDEVEF</sequence>
<evidence type="ECO:0000313" key="8">
    <source>
        <dbReference type="EMBL" id="QNO15959.1"/>
    </source>
</evidence>
<evidence type="ECO:0000256" key="2">
    <source>
        <dbReference type="ARBA" id="ARBA00022692"/>
    </source>
</evidence>
<evidence type="ECO:0000256" key="6">
    <source>
        <dbReference type="SAM" id="Phobius"/>
    </source>
</evidence>